<protein>
    <submittedName>
        <fullName evidence="2">Uncharacterized protein</fullName>
    </submittedName>
</protein>
<proteinExistence type="predicted"/>
<dbReference type="EMBL" id="BMMM01000003">
    <property type="protein sequence ID" value="GGN60011.1"/>
    <property type="molecule type" value="Genomic_DNA"/>
</dbReference>
<evidence type="ECO:0000313" key="2">
    <source>
        <dbReference type="EMBL" id="GGN60011.1"/>
    </source>
</evidence>
<dbReference type="Proteomes" id="UP000600365">
    <property type="component" value="Unassembled WGS sequence"/>
</dbReference>
<dbReference type="AlphaFoldDB" id="A0A917XZG0"/>
<sequence>MGHGAGGVGDDVGIAGVGLAGAGVQIGQPAHRQAREIGDFASTSAGDGHRQGADGGRLVDHDQDLPLALEAGEQLPQLGLAVG</sequence>
<name>A0A917XZG0_9ACTN</name>
<evidence type="ECO:0000256" key="1">
    <source>
        <dbReference type="SAM" id="MobiDB-lite"/>
    </source>
</evidence>
<gene>
    <name evidence="2" type="ORF">GCM10011579_024730</name>
</gene>
<evidence type="ECO:0000313" key="3">
    <source>
        <dbReference type="Proteomes" id="UP000600365"/>
    </source>
</evidence>
<feature type="region of interest" description="Disordered" evidence="1">
    <location>
        <begin position="41"/>
        <end position="61"/>
    </location>
</feature>
<feature type="compositionally biased region" description="Basic and acidic residues" evidence="1">
    <location>
        <begin position="47"/>
        <end position="61"/>
    </location>
</feature>
<keyword evidence="3" id="KW-1185">Reference proteome</keyword>
<comment type="caution">
    <text evidence="2">The sequence shown here is derived from an EMBL/GenBank/DDBJ whole genome shotgun (WGS) entry which is preliminary data.</text>
</comment>
<reference evidence="2 3" key="1">
    <citation type="journal article" date="2014" name="Int. J. Syst. Evol. Microbiol.">
        <title>Complete genome sequence of Corynebacterium casei LMG S-19264T (=DSM 44701T), isolated from a smear-ripened cheese.</title>
        <authorList>
            <consortium name="US DOE Joint Genome Institute (JGI-PGF)"/>
            <person name="Walter F."/>
            <person name="Albersmeier A."/>
            <person name="Kalinowski J."/>
            <person name="Ruckert C."/>
        </authorList>
    </citation>
    <scope>NUCLEOTIDE SEQUENCE [LARGE SCALE GENOMIC DNA]</scope>
    <source>
        <strain evidence="2 3">CGMCC 4.7111</strain>
    </source>
</reference>
<accession>A0A917XZG0</accession>
<organism evidence="2 3">
    <name type="scientific">Streptomyces albiflavescens</name>
    <dbReference type="NCBI Taxonomy" id="1623582"/>
    <lineage>
        <taxon>Bacteria</taxon>
        <taxon>Bacillati</taxon>
        <taxon>Actinomycetota</taxon>
        <taxon>Actinomycetes</taxon>
        <taxon>Kitasatosporales</taxon>
        <taxon>Streptomycetaceae</taxon>
        <taxon>Streptomyces</taxon>
    </lineage>
</organism>